<protein>
    <submittedName>
        <fullName evidence="1">PRTRC system protein B</fullName>
    </submittedName>
</protein>
<organism evidence="1 2">
    <name type="scientific">Chryseobacterium taichungense</name>
    <dbReference type="NCBI Taxonomy" id="295069"/>
    <lineage>
        <taxon>Bacteria</taxon>
        <taxon>Pseudomonadati</taxon>
        <taxon>Bacteroidota</taxon>
        <taxon>Flavobacteriia</taxon>
        <taxon>Flavobacteriales</taxon>
        <taxon>Weeksellaceae</taxon>
        <taxon>Chryseobacterium group</taxon>
        <taxon>Chryseobacterium</taxon>
    </lineage>
</organism>
<accession>A0A1H8CRA8</accession>
<evidence type="ECO:0000313" key="1">
    <source>
        <dbReference type="EMBL" id="SEM96657.1"/>
    </source>
</evidence>
<reference evidence="2" key="1">
    <citation type="submission" date="2016-10" db="EMBL/GenBank/DDBJ databases">
        <authorList>
            <person name="Varghese N."/>
            <person name="Submissions S."/>
        </authorList>
    </citation>
    <scope>NUCLEOTIDE SEQUENCE [LARGE SCALE GENOMIC DNA]</scope>
    <source>
        <strain evidence="2">DSM 17453</strain>
    </source>
</reference>
<proteinExistence type="predicted"/>
<dbReference type="STRING" id="295069.SAMN05421856_11031"/>
<dbReference type="RefSeq" id="WP_090001529.1">
    <property type="nucleotide sequence ID" value="NZ_FOBV01000010.1"/>
</dbReference>
<sequence>MKNNTNTNETIETDITHNFGPLYYPKSALVFYETDDYNPDGYVEHFDIDGNGHPVNAHPLTVREANRLAKSLMIHSRKEKDFLKPNGVMSENVLYIDSTENGKVIWLTKGQIRPMLFTEKLSIPNGSAEVPPLLWCANRQGMKIFALDSDERPKENTPLFHAPFFNVYESGSVCMGTVDINIKKSASLEEFMAQWEHYFFNSYFSHLVNSHNPIKGNCVNLWKGLIQNQGSFPKEVLVNSNLTLKNLL</sequence>
<dbReference type="Proteomes" id="UP000199450">
    <property type="component" value="Unassembled WGS sequence"/>
</dbReference>
<dbReference type="Pfam" id="PF14460">
    <property type="entry name" value="Prok-E2_D"/>
    <property type="match status" value="1"/>
</dbReference>
<dbReference type="EMBL" id="FOBV01000010">
    <property type="protein sequence ID" value="SEM96657.1"/>
    <property type="molecule type" value="Genomic_DNA"/>
</dbReference>
<name>A0A1H8CRA8_9FLAO</name>
<dbReference type="OrthoDB" id="1030341at2"/>
<evidence type="ECO:0000313" key="2">
    <source>
        <dbReference type="Proteomes" id="UP000199450"/>
    </source>
</evidence>
<dbReference type="InterPro" id="IPR032787">
    <property type="entry name" value="Prok-E2_D"/>
</dbReference>
<gene>
    <name evidence="1" type="ORF">SAMN05421856_11031</name>
</gene>
<dbReference type="AlphaFoldDB" id="A0A1H8CRA8"/>
<keyword evidence="2" id="KW-1185">Reference proteome</keyword>